<dbReference type="RefSeq" id="WP_177169630.1">
    <property type="nucleotide sequence ID" value="NZ_FOGV01000004.1"/>
</dbReference>
<evidence type="ECO:0000259" key="1">
    <source>
        <dbReference type="Pfam" id="PF01408"/>
    </source>
</evidence>
<dbReference type="InterPro" id="IPR051450">
    <property type="entry name" value="Gfo/Idh/MocA_Oxidoreductases"/>
</dbReference>
<sequence length="199" mass="22362">MKTKKPVTLALVGAWHVHTNGFIKEFQKTRSESAVFKRVWDTDPERGQRFAKMLQATWTPDYSAIFNDPEIDGVMIEAETSRHKELIQQAAAAGKHIFTDKILAPSVSEAEDILAYTDEAGIVCCVSHESLTRPDYRYAKRLMDEGWFGDIVSYYFRRSHGHAKTDRLPSSWFDPATAGGGALIDLGVHGISLAVYLWL</sequence>
<dbReference type="Pfam" id="PF01408">
    <property type="entry name" value="GFO_IDH_MocA"/>
    <property type="match status" value="1"/>
</dbReference>
<dbReference type="EMBL" id="FOGV01000004">
    <property type="protein sequence ID" value="SER71718.1"/>
    <property type="molecule type" value="Genomic_DNA"/>
</dbReference>
<dbReference type="PANTHER" id="PTHR43377:SF1">
    <property type="entry name" value="BILIVERDIN REDUCTASE A"/>
    <property type="match status" value="1"/>
</dbReference>
<dbReference type="Pfam" id="PF22725">
    <property type="entry name" value="GFO_IDH_MocA_C3"/>
    <property type="match status" value="1"/>
</dbReference>
<dbReference type="InterPro" id="IPR036291">
    <property type="entry name" value="NAD(P)-bd_dom_sf"/>
</dbReference>
<evidence type="ECO:0000313" key="4">
    <source>
        <dbReference type="Proteomes" id="UP000199318"/>
    </source>
</evidence>
<dbReference type="SUPFAM" id="SSF51735">
    <property type="entry name" value="NAD(P)-binding Rossmann-fold domains"/>
    <property type="match status" value="1"/>
</dbReference>
<keyword evidence="4" id="KW-1185">Reference proteome</keyword>
<dbReference type="Proteomes" id="UP000199318">
    <property type="component" value="Unassembled WGS sequence"/>
</dbReference>
<reference evidence="4" key="1">
    <citation type="submission" date="2016-10" db="EMBL/GenBank/DDBJ databases">
        <authorList>
            <person name="de Groot N.N."/>
        </authorList>
    </citation>
    <scope>NUCLEOTIDE SEQUENCE [LARGE SCALE GENOMIC DNA]</scope>
    <source>
        <strain evidence="4">10nlg</strain>
    </source>
</reference>
<organism evidence="3 4">
    <name type="scientific">Salisediminibacterium halotolerans</name>
    <dbReference type="NCBI Taxonomy" id="517425"/>
    <lineage>
        <taxon>Bacteria</taxon>
        <taxon>Bacillati</taxon>
        <taxon>Bacillota</taxon>
        <taxon>Bacilli</taxon>
        <taxon>Bacillales</taxon>
        <taxon>Bacillaceae</taxon>
        <taxon>Salisediminibacterium</taxon>
    </lineage>
</organism>
<dbReference type="InterPro" id="IPR055170">
    <property type="entry name" value="GFO_IDH_MocA-like_dom"/>
</dbReference>
<proteinExistence type="predicted"/>
<protein>
    <submittedName>
        <fullName evidence="3">Oxidoreductase family, NAD-binding Rossmann fold</fullName>
    </submittedName>
</protein>
<dbReference type="GO" id="GO:0000166">
    <property type="term" value="F:nucleotide binding"/>
    <property type="evidence" value="ECO:0007669"/>
    <property type="project" value="InterPro"/>
</dbReference>
<comment type="caution">
    <text evidence="3">The sequence shown here is derived from an EMBL/GenBank/DDBJ whole genome shotgun (WGS) entry which is preliminary data.</text>
</comment>
<evidence type="ECO:0000259" key="2">
    <source>
        <dbReference type="Pfam" id="PF22725"/>
    </source>
</evidence>
<dbReference type="InterPro" id="IPR000683">
    <property type="entry name" value="Gfo/Idh/MocA-like_OxRdtase_N"/>
</dbReference>
<name>A0A1H9RG83_9BACI</name>
<dbReference type="PANTHER" id="PTHR43377">
    <property type="entry name" value="BILIVERDIN REDUCTASE A"/>
    <property type="match status" value="1"/>
</dbReference>
<evidence type="ECO:0000313" key="3">
    <source>
        <dbReference type="EMBL" id="SER71718.1"/>
    </source>
</evidence>
<feature type="domain" description="GFO/IDH/MocA-like oxidoreductase" evidence="2">
    <location>
        <begin position="136"/>
        <end position="197"/>
    </location>
</feature>
<dbReference type="AlphaFoldDB" id="A0A1H9RG83"/>
<dbReference type="Gene3D" id="3.30.360.10">
    <property type="entry name" value="Dihydrodipicolinate Reductase, domain 2"/>
    <property type="match status" value="1"/>
</dbReference>
<gene>
    <name evidence="3" type="ORF">SAMN05444126_104141</name>
</gene>
<feature type="domain" description="Gfo/Idh/MocA-like oxidoreductase N-terminal" evidence="1">
    <location>
        <begin position="10"/>
        <end position="128"/>
    </location>
</feature>
<accession>A0A1H9RG83</accession>
<dbReference type="STRING" id="1464123.SAMN05444126_104141"/>
<dbReference type="Gene3D" id="3.40.50.720">
    <property type="entry name" value="NAD(P)-binding Rossmann-like Domain"/>
    <property type="match status" value="1"/>
</dbReference>